<feature type="transmembrane region" description="Helical" evidence="7">
    <location>
        <begin position="138"/>
        <end position="158"/>
    </location>
</feature>
<dbReference type="PANTHER" id="PTHR33362">
    <property type="entry name" value="SIALIC ACID TRAP TRANSPORTER PERMEASE PROTEIN SIAT-RELATED"/>
    <property type="match status" value="1"/>
</dbReference>
<feature type="transmembrane region" description="Helical" evidence="7">
    <location>
        <begin position="170"/>
        <end position="194"/>
    </location>
</feature>
<dbReference type="GO" id="GO:0005886">
    <property type="term" value="C:plasma membrane"/>
    <property type="evidence" value="ECO:0007669"/>
    <property type="project" value="UniProtKB-SubCell"/>
</dbReference>
<evidence type="ECO:0000256" key="3">
    <source>
        <dbReference type="ARBA" id="ARBA00022519"/>
    </source>
</evidence>
<dbReference type="EMBL" id="JAPYYP010000032">
    <property type="protein sequence ID" value="MDA5110449.1"/>
    <property type="molecule type" value="Genomic_DNA"/>
</dbReference>
<evidence type="ECO:0000313" key="10">
    <source>
        <dbReference type="Proteomes" id="UP001151071"/>
    </source>
</evidence>
<feature type="transmembrane region" description="Helical" evidence="7">
    <location>
        <begin position="82"/>
        <end position="107"/>
    </location>
</feature>
<keyword evidence="5 7" id="KW-1133">Transmembrane helix</keyword>
<evidence type="ECO:0000256" key="5">
    <source>
        <dbReference type="ARBA" id="ARBA00022989"/>
    </source>
</evidence>
<dbReference type="Pfam" id="PF06808">
    <property type="entry name" value="DctM"/>
    <property type="match status" value="1"/>
</dbReference>
<feature type="transmembrane region" description="Helical" evidence="7">
    <location>
        <begin position="314"/>
        <end position="331"/>
    </location>
</feature>
<feature type="transmembrane region" description="Helical" evidence="7">
    <location>
        <begin position="276"/>
        <end position="294"/>
    </location>
</feature>
<evidence type="ECO:0000256" key="4">
    <source>
        <dbReference type="ARBA" id="ARBA00022692"/>
    </source>
</evidence>
<keyword evidence="3" id="KW-0997">Cell inner membrane</keyword>
<dbReference type="InterPro" id="IPR004681">
    <property type="entry name" value="TRAP_DctM"/>
</dbReference>
<name>A0A9X3Z578_9BACL</name>
<keyword evidence="4 7" id="KW-0812">Transmembrane</keyword>
<organism evidence="9 10">
    <name type="scientific">Brevibacillus thermoruber</name>
    <dbReference type="NCBI Taxonomy" id="33942"/>
    <lineage>
        <taxon>Bacteria</taxon>
        <taxon>Bacillati</taxon>
        <taxon>Bacillota</taxon>
        <taxon>Bacilli</taxon>
        <taxon>Bacillales</taxon>
        <taxon>Paenibacillaceae</taxon>
        <taxon>Brevibacillus</taxon>
    </lineage>
</organism>
<keyword evidence="2" id="KW-1003">Cell membrane</keyword>
<evidence type="ECO:0000313" key="9">
    <source>
        <dbReference type="EMBL" id="MDA5110449.1"/>
    </source>
</evidence>
<evidence type="ECO:0000256" key="1">
    <source>
        <dbReference type="ARBA" id="ARBA00004429"/>
    </source>
</evidence>
<feature type="transmembrane region" description="Helical" evidence="7">
    <location>
        <begin position="215"/>
        <end position="234"/>
    </location>
</feature>
<dbReference type="RefSeq" id="WP_271140772.1">
    <property type="nucleotide sequence ID" value="NZ_JAPYYP010000032.1"/>
</dbReference>
<evidence type="ECO:0000256" key="6">
    <source>
        <dbReference type="ARBA" id="ARBA00023136"/>
    </source>
</evidence>
<dbReference type="InterPro" id="IPR010656">
    <property type="entry name" value="DctM"/>
</dbReference>
<proteinExistence type="predicted"/>
<dbReference type="NCBIfam" id="TIGR00786">
    <property type="entry name" value="dctM"/>
    <property type="match status" value="1"/>
</dbReference>
<dbReference type="AlphaFoldDB" id="A0A9X3Z578"/>
<feature type="transmembrane region" description="Helical" evidence="7">
    <location>
        <begin position="397"/>
        <end position="414"/>
    </location>
</feature>
<dbReference type="PANTHER" id="PTHR33362:SF5">
    <property type="entry name" value="C4-DICARBOXYLATE TRAP TRANSPORTER LARGE PERMEASE PROTEIN DCTM"/>
    <property type="match status" value="1"/>
</dbReference>
<dbReference type="Proteomes" id="UP001151071">
    <property type="component" value="Unassembled WGS sequence"/>
</dbReference>
<feature type="domain" description="TRAP C4-dicarboxylate transport system permease DctM subunit" evidence="8">
    <location>
        <begin position="9"/>
        <end position="416"/>
    </location>
</feature>
<protein>
    <submittedName>
        <fullName evidence="9">TRAP transporter large permease</fullName>
    </submittedName>
</protein>
<comment type="caution">
    <text evidence="9">The sequence shown here is derived from an EMBL/GenBank/DDBJ whole genome shotgun (WGS) entry which is preliminary data.</text>
</comment>
<sequence>MNTILLFSAFSLFLLLRIPIAIALVASTTLMFWLSDSFSMWTIPQKMFTSLNHTTLMAIPGFVLAGTIIAKGGIAKYLIEALRAWIGHVSGGLSVVTILACSFFAAISGSSPATAAAIGSIMVPAMVEAGYSKRYAMGLVAASGTLGILIPPSIPLIVYGVVTEQSIGQLFMAGVIPGIGLTLLLVVYSIIYARMKGYGKLEKAGWKERWRSLKMASWGGLLPILVLGCIYSGATTPTEASIVSAAYGVIVSLVVYKERSIKKWLEILKESIGITAMIMLIIASAMIFSLYMTQEQIPQALAEAMLSMDALNKVMFFALTAILFFILGMFLESSSIMLITLPLLLPIMLSVDINPIHFAIVMIINMEIAQITPPVGLNLFVICGIAKSSLSEVFKGSIPFIVVMIAYMVFVMAWPEFTLWLPKQVIQ</sequence>
<accession>A0A9X3Z578</accession>
<keyword evidence="10" id="KW-1185">Reference proteome</keyword>
<feature type="transmembrane region" description="Helical" evidence="7">
    <location>
        <begin position="113"/>
        <end position="131"/>
    </location>
</feature>
<dbReference type="GO" id="GO:0022857">
    <property type="term" value="F:transmembrane transporter activity"/>
    <property type="evidence" value="ECO:0007669"/>
    <property type="project" value="TreeGrafter"/>
</dbReference>
<evidence type="ECO:0000259" key="8">
    <source>
        <dbReference type="Pfam" id="PF06808"/>
    </source>
</evidence>
<keyword evidence="6 7" id="KW-0472">Membrane</keyword>
<reference evidence="9" key="1">
    <citation type="submission" date="2022-12" db="EMBL/GenBank/DDBJ databases">
        <title>Draft genome sequence of the thermophilic strain Brevibacillus thermoruber HT42, isolated from Los Humeros, Puebla, Mexico, with biotechnological potential.</title>
        <authorList>
            <person name="Lara Sanchez J."/>
            <person name="Solis Palacios R."/>
            <person name="Bustos Baena A.S."/>
            <person name="Ruz Baez A.E."/>
            <person name="Espinosa Luna G."/>
            <person name="Oliart Ros R.M."/>
        </authorList>
    </citation>
    <scope>NUCLEOTIDE SEQUENCE</scope>
    <source>
        <strain evidence="9">HT42</strain>
    </source>
</reference>
<gene>
    <name evidence="9" type="ORF">O3V59_19035</name>
</gene>
<feature type="transmembrane region" description="Helical" evidence="7">
    <location>
        <begin position="47"/>
        <end position="70"/>
    </location>
</feature>
<evidence type="ECO:0000256" key="2">
    <source>
        <dbReference type="ARBA" id="ARBA00022475"/>
    </source>
</evidence>
<comment type="subcellular location">
    <subcellularLocation>
        <location evidence="1">Cell inner membrane</location>
        <topology evidence="1">Multi-pass membrane protein</topology>
    </subcellularLocation>
</comment>
<evidence type="ECO:0000256" key="7">
    <source>
        <dbReference type="SAM" id="Phobius"/>
    </source>
</evidence>
<dbReference type="PIRSF" id="PIRSF006066">
    <property type="entry name" value="HI0050"/>
    <property type="match status" value="1"/>
</dbReference>